<dbReference type="EMBL" id="KN275962">
    <property type="protein sequence ID" value="KGM91919.1"/>
    <property type="molecule type" value="Genomic_DNA"/>
</dbReference>
<dbReference type="RefSeq" id="XP_010761115.1">
    <property type="nucleotide sequence ID" value="XM_010762813.1"/>
</dbReference>
<dbReference type="GeneID" id="22587789"/>
<dbReference type="KEGG" id="pbn:PADG_11892"/>
<dbReference type="InParanoid" id="A0A0A0HRT3"/>
<evidence type="ECO:0000256" key="1">
    <source>
        <dbReference type="SAM" id="MobiDB-lite"/>
    </source>
</evidence>
<keyword evidence="3" id="KW-1185">Reference proteome</keyword>
<protein>
    <submittedName>
        <fullName evidence="2">Uncharacterized protein</fullName>
    </submittedName>
</protein>
<reference evidence="2 3" key="1">
    <citation type="journal article" date="2011" name="PLoS Genet.">
        <title>Comparative genomic analysis of human fungal pathogens causing paracoccidioidomycosis.</title>
        <authorList>
            <person name="Desjardins C.A."/>
            <person name="Champion M.D."/>
            <person name="Holder J.W."/>
            <person name="Muszewska A."/>
            <person name="Goldberg J."/>
            <person name="Bailao A.M."/>
            <person name="Brigido M.M."/>
            <person name="Ferreira M.E."/>
            <person name="Garcia A.M."/>
            <person name="Grynberg M."/>
            <person name="Gujja S."/>
            <person name="Heiman D.I."/>
            <person name="Henn M.R."/>
            <person name="Kodira C.D."/>
            <person name="Leon-Narvaez H."/>
            <person name="Longo L.V."/>
            <person name="Ma L.J."/>
            <person name="Malavazi I."/>
            <person name="Matsuo A.L."/>
            <person name="Morais F.V."/>
            <person name="Pereira M."/>
            <person name="Rodriguez-Brito S."/>
            <person name="Sakthikumar S."/>
            <person name="Salem-Izacc S.M."/>
            <person name="Sykes S.M."/>
            <person name="Teixeira M.M."/>
            <person name="Vallejo M.C."/>
            <person name="Walter M.E."/>
            <person name="Yandava C."/>
            <person name="Young S."/>
            <person name="Zeng Q."/>
            <person name="Zucker J."/>
            <person name="Felipe M.S."/>
            <person name="Goldman G.H."/>
            <person name="Haas B.J."/>
            <person name="McEwen J.G."/>
            <person name="Nino-Vega G."/>
            <person name="Puccia R."/>
            <person name="San-Blas G."/>
            <person name="Soares C.M."/>
            <person name="Birren B.W."/>
            <person name="Cuomo C.A."/>
        </authorList>
    </citation>
    <scope>NUCLEOTIDE SEQUENCE [LARGE SCALE GENOMIC DNA]</scope>
    <source>
        <strain evidence="2 3">Pb18</strain>
    </source>
</reference>
<name>A0A0A0HRT3_PARBD</name>
<organism evidence="2 3">
    <name type="scientific">Paracoccidioides brasiliensis (strain Pb18)</name>
    <dbReference type="NCBI Taxonomy" id="502780"/>
    <lineage>
        <taxon>Eukaryota</taxon>
        <taxon>Fungi</taxon>
        <taxon>Dikarya</taxon>
        <taxon>Ascomycota</taxon>
        <taxon>Pezizomycotina</taxon>
        <taxon>Eurotiomycetes</taxon>
        <taxon>Eurotiomycetidae</taxon>
        <taxon>Onygenales</taxon>
        <taxon>Ajellomycetaceae</taxon>
        <taxon>Paracoccidioides</taxon>
    </lineage>
</organism>
<dbReference type="HOGENOM" id="CLU_2543210_0_0_1"/>
<dbReference type="Proteomes" id="UP000001628">
    <property type="component" value="Unassembled WGS sequence"/>
</dbReference>
<evidence type="ECO:0000313" key="2">
    <source>
        <dbReference type="EMBL" id="KGM91919.1"/>
    </source>
</evidence>
<accession>A0A0A0HRT3</accession>
<evidence type="ECO:0000313" key="3">
    <source>
        <dbReference type="Proteomes" id="UP000001628"/>
    </source>
</evidence>
<dbReference type="VEuPathDB" id="FungiDB:PADG_11892"/>
<proteinExistence type="predicted"/>
<feature type="region of interest" description="Disordered" evidence="1">
    <location>
        <begin position="43"/>
        <end position="98"/>
    </location>
</feature>
<feature type="compositionally biased region" description="Low complexity" evidence="1">
    <location>
        <begin position="61"/>
        <end position="84"/>
    </location>
</feature>
<gene>
    <name evidence="2" type="ORF">PADG_11892</name>
</gene>
<dbReference type="AlphaFoldDB" id="A0A0A0HRT3"/>
<feature type="compositionally biased region" description="Basic and acidic residues" evidence="1">
    <location>
        <begin position="43"/>
        <end position="59"/>
    </location>
</feature>
<sequence length="98" mass="10630">MGMGMGMDMDMDMDMALEVLYLEGGGPMVRAGSISTSLDLHGKFAAEERAADRGNRPTDRQQQQQQQQQAAASSKQQAASSKQQVMYSKSAVEDSSRP</sequence>